<keyword evidence="2 6" id="KW-0479">Metal-binding</keyword>
<comment type="cofactor">
    <cofactor evidence="1 6">
        <name>Ca(2+)</name>
        <dbReference type="ChEBI" id="CHEBI:29108"/>
    </cofactor>
</comment>
<keyword evidence="3" id="KW-0378">Hydrolase</keyword>
<evidence type="ECO:0000256" key="1">
    <source>
        <dbReference type="ARBA" id="ARBA00001913"/>
    </source>
</evidence>
<evidence type="ECO:0000256" key="6">
    <source>
        <dbReference type="PIRSR" id="PIRSR609283-1"/>
    </source>
</evidence>
<evidence type="ECO:0000256" key="5">
    <source>
        <dbReference type="ARBA" id="ARBA00025738"/>
    </source>
</evidence>
<dbReference type="GO" id="GO:0004382">
    <property type="term" value="F:GDP phosphatase activity"/>
    <property type="evidence" value="ECO:0007669"/>
    <property type="project" value="TreeGrafter"/>
</dbReference>
<dbReference type="InterPro" id="IPR009283">
    <property type="entry name" value="Apyrase"/>
</dbReference>
<evidence type="ECO:0000313" key="9">
    <source>
        <dbReference type="EnsemblMetazoa" id="KAF7492515.1"/>
    </source>
</evidence>
<dbReference type="AlphaFoldDB" id="A0A834R9V3"/>
<evidence type="ECO:0000256" key="3">
    <source>
        <dbReference type="ARBA" id="ARBA00022801"/>
    </source>
</evidence>
<evidence type="ECO:0000256" key="7">
    <source>
        <dbReference type="SAM" id="SignalP"/>
    </source>
</evidence>
<dbReference type="InterPro" id="IPR036258">
    <property type="entry name" value="Apyrase_sf"/>
</dbReference>
<feature type="binding site" evidence="6">
    <location>
        <position position="199"/>
    </location>
    <ligand>
        <name>Ca(2+)</name>
        <dbReference type="ChEBI" id="CHEBI:29108"/>
    </ligand>
</feature>
<evidence type="ECO:0000313" key="10">
    <source>
        <dbReference type="Proteomes" id="UP000070412"/>
    </source>
</evidence>
<sequence length="237" mass="27609">MWKSLIVFFSLIVACSATCDPLGEAYNGSYPLTPPFVKGNEITYRWAMIADYGQRYGDKYRSEMKFGTLTINTKTLKINLISKKIKEQFKQYSLRMDLEHNLLIFPSSTVDCILVIDLLVLHHTGFPCRWMTVKGTKMFIGSDGLTRKVRGREINDNRQWVKQVSVGGIVDQTHWSRFYRQLMQAVQPPLTGQQRLKHEAVVYDRYTQQWTFLPHVVPLTPKTNITFYFELIIIFLL</sequence>
<keyword evidence="4 6" id="KW-0106">Calcium</keyword>
<dbReference type="GO" id="GO:0045134">
    <property type="term" value="F:UDP phosphatase activity"/>
    <property type="evidence" value="ECO:0007669"/>
    <property type="project" value="TreeGrafter"/>
</dbReference>
<dbReference type="PANTHER" id="PTHR13023:SF3">
    <property type="entry name" value="SOLUBLE CALCIUM-ACTIVATED NUCLEOTIDASE 1"/>
    <property type="match status" value="1"/>
</dbReference>
<reference evidence="8" key="2">
    <citation type="submission" date="2020-01" db="EMBL/GenBank/DDBJ databases">
        <authorList>
            <person name="Korhonen P.K.K."/>
            <person name="Guangxu M.G."/>
            <person name="Wang T.W."/>
            <person name="Stroehlein A.J.S."/>
            <person name="Young N.D."/>
            <person name="Ang C.-S.A."/>
            <person name="Fernando D.W.F."/>
            <person name="Lu H.L."/>
            <person name="Taylor S.T."/>
            <person name="Ehtesham M.E.M."/>
            <person name="Najaraj S.H.N."/>
            <person name="Harsha G.H.G."/>
            <person name="Madugundu A.M."/>
            <person name="Renuse S.R."/>
            <person name="Holt D.H."/>
            <person name="Pandey A.P."/>
            <person name="Papenfuss A.P."/>
            <person name="Gasser R.B.G."/>
            <person name="Fischer K.F."/>
        </authorList>
    </citation>
    <scope>NUCLEOTIDE SEQUENCE</scope>
    <source>
        <strain evidence="8">SSS_KF_BRIS2020</strain>
    </source>
</reference>
<dbReference type="Pfam" id="PF06079">
    <property type="entry name" value="Apyrase"/>
    <property type="match status" value="1"/>
</dbReference>
<reference evidence="9" key="3">
    <citation type="submission" date="2022-06" db="UniProtKB">
        <authorList>
            <consortium name="EnsemblMetazoa"/>
        </authorList>
    </citation>
    <scope>IDENTIFICATION</scope>
</reference>
<keyword evidence="10" id="KW-1185">Reference proteome</keyword>
<organism evidence="8">
    <name type="scientific">Sarcoptes scabiei</name>
    <name type="common">Itch mite</name>
    <name type="synonym">Acarus scabiei</name>
    <dbReference type="NCBI Taxonomy" id="52283"/>
    <lineage>
        <taxon>Eukaryota</taxon>
        <taxon>Metazoa</taxon>
        <taxon>Ecdysozoa</taxon>
        <taxon>Arthropoda</taxon>
        <taxon>Chelicerata</taxon>
        <taxon>Arachnida</taxon>
        <taxon>Acari</taxon>
        <taxon>Acariformes</taxon>
        <taxon>Sarcoptiformes</taxon>
        <taxon>Astigmata</taxon>
        <taxon>Psoroptidia</taxon>
        <taxon>Sarcoptoidea</taxon>
        <taxon>Sarcoptidae</taxon>
        <taxon>Sarcoptinae</taxon>
        <taxon>Sarcoptes</taxon>
    </lineage>
</organism>
<dbReference type="EMBL" id="WVUK01000056">
    <property type="protein sequence ID" value="KAF7492515.1"/>
    <property type="molecule type" value="Genomic_DNA"/>
</dbReference>
<feature type="chain" id="PRO_5038316102" evidence="7">
    <location>
        <begin position="18"/>
        <end position="237"/>
    </location>
</feature>
<evidence type="ECO:0000256" key="4">
    <source>
        <dbReference type="ARBA" id="ARBA00022837"/>
    </source>
</evidence>
<keyword evidence="7" id="KW-0732">Signal</keyword>
<accession>A0A834R9V3</accession>
<proteinExistence type="inferred from homology"/>
<comment type="similarity">
    <text evidence="5">Belongs to the apyrase family.</text>
</comment>
<dbReference type="Gene3D" id="2.120.10.100">
    <property type="entry name" value="Apyrase"/>
    <property type="match status" value="1"/>
</dbReference>
<gene>
    <name evidence="8" type="ORF">SSS_2392</name>
</gene>
<name>A0A834R9V3_SARSC</name>
<evidence type="ECO:0000313" key="8">
    <source>
        <dbReference type="EMBL" id="KAF7492515.1"/>
    </source>
</evidence>
<dbReference type="Proteomes" id="UP000070412">
    <property type="component" value="Unassembled WGS sequence"/>
</dbReference>
<evidence type="ECO:0000256" key="2">
    <source>
        <dbReference type="ARBA" id="ARBA00022723"/>
    </source>
</evidence>
<dbReference type="PANTHER" id="PTHR13023">
    <property type="entry name" value="APYRASE"/>
    <property type="match status" value="1"/>
</dbReference>
<dbReference type="EnsemblMetazoa" id="SSS_2392s_mrna">
    <property type="protein sequence ID" value="KAF7492515.1"/>
    <property type="gene ID" value="SSS_2392"/>
</dbReference>
<reference evidence="10" key="1">
    <citation type="journal article" date="2020" name="PLoS Negl. Trop. Dis.">
        <title>High-quality nuclear genome for Sarcoptes scabiei-A critical resource for a neglected parasite.</title>
        <authorList>
            <person name="Korhonen P.K."/>
            <person name="Gasser R.B."/>
            <person name="Ma G."/>
            <person name="Wang T."/>
            <person name="Stroehlein A.J."/>
            <person name="Young N.D."/>
            <person name="Ang C.S."/>
            <person name="Fernando D.D."/>
            <person name="Lu H.C."/>
            <person name="Taylor S."/>
            <person name="Reynolds S.L."/>
            <person name="Mofiz E."/>
            <person name="Najaraj S.H."/>
            <person name="Gowda H."/>
            <person name="Madugundu A."/>
            <person name="Renuse S."/>
            <person name="Holt D."/>
            <person name="Pandey A."/>
            <person name="Papenfuss A.T."/>
            <person name="Fischer K."/>
        </authorList>
    </citation>
    <scope>NUCLEOTIDE SEQUENCE [LARGE SCALE GENOMIC DNA]</scope>
</reference>
<feature type="signal peptide" evidence="7">
    <location>
        <begin position="1"/>
        <end position="17"/>
    </location>
</feature>
<dbReference type="SUPFAM" id="SSF101887">
    <property type="entry name" value="Apyrase"/>
    <property type="match status" value="1"/>
</dbReference>
<dbReference type="GO" id="GO:0030166">
    <property type="term" value="P:proteoglycan biosynthetic process"/>
    <property type="evidence" value="ECO:0007669"/>
    <property type="project" value="TreeGrafter"/>
</dbReference>
<dbReference type="PROSITE" id="PS51257">
    <property type="entry name" value="PROKAR_LIPOPROTEIN"/>
    <property type="match status" value="1"/>
</dbReference>
<protein>
    <submittedName>
        <fullName evidence="8">Soluble calcium-activated nucleotidase 1</fullName>
    </submittedName>
</protein>
<dbReference type="GO" id="GO:0005509">
    <property type="term" value="F:calcium ion binding"/>
    <property type="evidence" value="ECO:0007669"/>
    <property type="project" value="InterPro"/>
</dbReference>
<dbReference type="OrthoDB" id="25028at2759"/>